<reference evidence="3 4" key="1">
    <citation type="submission" date="2022-09" db="EMBL/GenBank/DDBJ databases">
        <title>Complete genome sequence of Janibacter terrae strain COS04-44, PCL-degrading bacteria isolated from oil spilled coast.</title>
        <authorList>
            <person name="Park H."/>
            <person name="Kim J.Y."/>
            <person name="An S.H."/>
            <person name="Lee C.M."/>
            <person name="Weon H.-Y."/>
        </authorList>
    </citation>
    <scope>NUCLEOTIDE SEQUENCE [LARGE SCALE GENOMIC DNA]</scope>
    <source>
        <strain evidence="3 4">COS04-44</strain>
    </source>
</reference>
<feature type="transmembrane region" description="Helical" evidence="1">
    <location>
        <begin position="63"/>
        <end position="91"/>
    </location>
</feature>
<sequence>MTTPQAPVRTVPPTHTVPSVPTDLATVVQVLAVMVAALVLLRAVAALAAGGDLAAWAGDRPSAAVTAVGVLSTLAVLGQVLAGILGCVWLHLHVLNARLLNPAGWHDRAPLWSYLGWVAPIVCLWFPYQVVRDGAASVGAPTRPVGWWWATWLALQVLAAVEVVVATRVVDDATPLAAAAVVSAMATAAAAVLWVRVVRSMTAAAEGSHQRWLGEVDTVVA</sequence>
<keyword evidence="1" id="KW-0812">Transmembrane</keyword>
<name>A0ABZ2FC52_9MICO</name>
<gene>
    <name evidence="3" type="ORF">N5P18_10365</name>
</gene>
<evidence type="ECO:0000259" key="2">
    <source>
        <dbReference type="Pfam" id="PF14219"/>
    </source>
</evidence>
<dbReference type="InterPro" id="IPR025565">
    <property type="entry name" value="DUF4328"/>
</dbReference>
<keyword evidence="1" id="KW-0472">Membrane</keyword>
<evidence type="ECO:0000313" key="3">
    <source>
        <dbReference type="EMBL" id="WWF04103.1"/>
    </source>
</evidence>
<dbReference type="Proteomes" id="UP001381003">
    <property type="component" value="Chromosome"/>
</dbReference>
<proteinExistence type="predicted"/>
<evidence type="ECO:0000256" key="1">
    <source>
        <dbReference type="SAM" id="Phobius"/>
    </source>
</evidence>
<keyword evidence="4" id="KW-1185">Reference proteome</keyword>
<evidence type="ECO:0000313" key="4">
    <source>
        <dbReference type="Proteomes" id="UP001381003"/>
    </source>
</evidence>
<keyword evidence="1" id="KW-1133">Transmembrane helix</keyword>
<feature type="transmembrane region" description="Helical" evidence="1">
    <location>
        <begin position="176"/>
        <end position="195"/>
    </location>
</feature>
<dbReference type="Pfam" id="PF14219">
    <property type="entry name" value="DUF4328"/>
    <property type="match status" value="1"/>
</dbReference>
<protein>
    <submittedName>
        <fullName evidence="3">DUF4328 domain-containing protein</fullName>
    </submittedName>
</protein>
<accession>A0ABZ2FC52</accession>
<dbReference type="RefSeq" id="WP_338537610.1">
    <property type="nucleotide sequence ID" value="NZ_CP104874.1"/>
</dbReference>
<organism evidence="3 4">
    <name type="scientific">Janibacter terrae</name>
    <dbReference type="NCBI Taxonomy" id="103817"/>
    <lineage>
        <taxon>Bacteria</taxon>
        <taxon>Bacillati</taxon>
        <taxon>Actinomycetota</taxon>
        <taxon>Actinomycetes</taxon>
        <taxon>Micrococcales</taxon>
        <taxon>Intrasporangiaceae</taxon>
        <taxon>Janibacter</taxon>
    </lineage>
</organism>
<feature type="transmembrane region" description="Helical" evidence="1">
    <location>
        <begin position="27"/>
        <end position="51"/>
    </location>
</feature>
<feature type="transmembrane region" description="Helical" evidence="1">
    <location>
        <begin position="111"/>
        <end position="128"/>
    </location>
</feature>
<feature type="transmembrane region" description="Helical" evidence="1">
    <location>
        <begin position="149"/>
        <end position="170"/>
    </location>
</feature>
<feature type="domain" description="DUF4328" evidence="2">
    <location>
        <begin position="60"/>
        <end position="202"/>
    </location>
</feature>
<dbReference type="EMBL" id="CP104874">
    <property type="protein sequence ID" value="WWF04103.1"/>
    <property type="molecule type" value="Genomic_DNA"/>
</dbReference>